<evidence type="ECO:0000313" key="3">
    <source>
        <dbReference type="Proteomes" id="UP000509704"/>
    </source>
</evidence>
<dbReference type="AlphaFoldDB" id="A0A7H9B612"/>
<proteinExistence type="predicted"/>
<protein>
    <recommendedName>
        <fullName evidence="4">Inhibitor I9 domain-containing protein</fullName>
    </recommendedName>
</protein>
<sequence length="110" mass="12700">MRFYQFLSIFTTLLLVIVQATSTTSSYILTIDENGQVIESTFLDDIKLLVDKLGGEITHEYMLIKGFTLDLSDDMVPTLQEKLQEIKDKFNCHIFLEKDSEVHAYSAHEY</sequence>
<dbReference type="GeneID" id="59237948"/>
<dbReference type="EMBL" id="CP058610">
    <property type="protein sequence ID" value="QLG74165.1"/>
    <property type="molecule type" value="Genomic_DNA"/>
</dbReference>
<dbReference type="KEGG" id="zmk:HG535_0G00495"/>
<dbReference type="Proteomes" id="UP000509704">
    <property type="component" value="Chromosome 7"/>
</dbReference>
<gene>
    <name evidence="2" type="ORF">HG535_0G00495</name>
</gene>
<evidence type="ECO:0008006" key="4">
    <source>
        <dbReference type="Google" id="ProtNLM"/>
    </source>
</evidence>
<dbReference type="RefSeq" id="XP_037145890.1">
    <property type="nucleotide sequence ID" value="XM_037289995.1"/>
</dbReference>
<dbReference type="SUPFAM" id="SSF54897">
    <property type="entry name" value="Protease propeptides/inhibitors"/>
    <property type="match status" value="1"/>
</dbReference>
<accession>A0A7H9B612</accession>
<keyword evidence="3" id="KW-1185">Reference proteome</keyword>
<reference evidence="2 3" key="1">
    <citation type="submission" date="2020-07" db="EMBL/GenBank/DDBJ databases">
        <title>The yeast mating-type switching endonuclease HO is a domesticated member of an unorthodox homing genetic element family.</title>
        <authorList>
            <person name="Coughlan A.Y."/>
            <person name="Lombardi L."/>
            <person name="Braun-Galleani S."/>
            <person name="Martos A.R."/>
            <person name="Galeote V."/>
            <person name="Bigey F."/>
            <person name="Dequin S."/>
            <person name="Byrne K.P."/>
            <person name="Wolfe K.H."/>
        </authorList>
    </citation>
    <scope>NUCLEOTIDE SEQUENCE [LARGE SCALE GENOMIC DNA]</scope>
    <source>
        <strain evidence="2 3">NRRL Y-6702</strain>
    </source>
</reference>
<feature type="chain" id="PRO_5028921053" description="Inhibitor I9 domain-containing protein" evidence="1">
    <location>
        <begin position="23"/>
        <end position="110"/>
    </location>
</feature>
<keyword evidence="1" id="KW-0732">Signal</keyword>
<organism evidence="2 3">
    <name type="scientific">Zygotorulaspora mrakii</name>
    <name type="common">Zygosaccharomyces mrakii</name>
    <dbReference type="NCBI Taxonomy" id="42260"/>
    <lineage>
        <taxon>Eukaryota</taxon>
        <taxon>Fungi</taxon>
        <taxon>Dikarya</taxon>
        <taxon>Ascomycota</taxon>
        <taxon>Saccharomycotina</taxon>
        <taxon>Saccharomycetes</taxon>
        <taxon>Saccharomycetales</taxon>
        <taxon>Saccharomycetaceae</taxon>
        <taxon>Zygotorulaspora</taxon>
    </lineage>
</organism>
<dbReference type="Gene3D" id="3.30.70.80">
    <property type="entry name" value="Peptidase S8 propeptide/proteinase inhibitor I9"/>
    <property type="match status" value="1"/>
</dbReference>
<dbReference type="OrthoDB" id="5518345at2759"/>
<feature type="signal peptide" evidence="1">
    <location>
        <begin position="1"/>
        <end position="22"/>
    </location>
</feature>
<dbReference type="InterPro" id="IPR037045">
    <property type="entry name" value="S8pro/Inhibitor_I9_sf"/>
</dbReference>
<evidence type="ECO:0000313" key="2">
    <source>
        <dbReference type="EMBL" id="QLG74165.1"/>
    </source>
</evidence>
<name>A0A7H9B612_ZYGMR</name>
<evidence type="ECO:0000256" key="1">
    <source>
        <dbReference type="SAM" id="SignalP"/>
    </source>
</evidence>